<dbReference type="AlphaFoldDB" id="A0A9D4K9G4"/>
<sequence length="264" mass="29381">MKMFQKALCVVILASAVYCMPTEIEAKAKCGSSFKLTLEEDYRVTTKSVVDNNDTCTVKFTSDTKGDCKGTCYMFDHYAEISDDKVTLKVGKMTYQKGSDFPNEPMCIDDVTVDVALIHAAGFMYNKTYPNYKFKLNVYNKCGPKGEVVSLTFEEIVKDVDGYHYGEEKTTREMSQLIYGVLIGFGMASMFLVILVIGHCYVRQSPNRRPSHSPLPKLGARQKMTPGQQPVQVEMGVRYKSTDPDRVAAKPLVSGGSGARSEDE</sequence>
<dbReference type="Proteomes" id="UP000828390">
    <property type="component" value="Unassembled WGS sequence"/>
</dbReference>
<accession>A0A9D4K9G4</accession>
<feature type="chain" id="PRO_5039336115" evidence="3">
    <location>
        <begin position="20"/>
        <end position="264"/>
    </location>
</feature>
<feature type="transmembrane region" description="Helical" evidence="2">
    <location>
        <begin position="177"/>
        <end position="202"/>
    </location>
</feature>
<keyword evidence="5" id="KW-1185">Reference proteome</keyword>
<dbReference type="EMBL" id="JAIWYP010000004">
    <property type="protein sequence ID" value="KAH3835443.1"/>
    <property type="molecule type" value="Genomic_DNA"/>
</dbReference>
<keyword evidence="2" id="KW-1133">Transmembrane helix</keyword>
<keyword evidence="2" id="KW-0812">Transmembrane</keyword>
<name>A0A9D4K9G4_DREPO</name>
<reference evidence="4" key="1">
    <citation type="journal article" date="2019" name="bioRxiv">
        <title>The Genome of the Zebra Mussel, Dreissena polymorpha: A Resource for Invasive Species Research.</title>
        <authorList>
            <person name="McCartney M.A."/>
            <person name="Auch B."/>
            <person name="Kono T."/>
            <person name="Mallez S."/>
            <person name="Zhang Y."/>
            <person name="Obille A."/>
            <person name="Becker A."/>
            <person name="Abrahante J.E."/>
            <person name="Garbe J."/>
            <person name="Badalamenti J.P."/>
            <person name="Herman A."/>
            <person name="Mangelson H."/>
            <person name="Liachko I."/>
            <person name="Sullivan S."/>
            <person name="Sone E.D."/>
            <person name="Koren S."/>
            <person name="Silverstein K.A.T."/>
            <person name="Beckman K.B."/>
            <person name="Gohl D.M."/>
        </authorList>
    </citation>
    <scope>NUCLEOTIDE SEQUENCE</scope>
    <source>
        <strain evidence="4">Duluth1</strain>
        <tissue evidence="4">Whole animal</tissue>
    </source>
</reference>
<feature type="signal peptide" evidence="3">
    <location>
        <begin position="1"/>
        <end position="19"/>
    </location>
</feature>
<evidence type="ECO:0000313" key="5">
    <source>
        <dbReference type="Proteomes" id="UP000828390"/>
    </source>
</evidence>
<proteinExistence type="predicted"/>
<comment type="caution">
    <text evidence="4">The sequence shown here is derived from an EMBL/GenBank/DDBJ whole genome shotgun (WGS) entry which is preliminary data.</text>
</comment>
<evidence type="ECO:0000313" key="4">
    <source>
        <dbReference type="EMBL" id="KAH3835443.1"/>
    </source>
</evidence>
<feature type="region of interest" description="Disordered" evidence="1">
    <location>
        <begin position="205"/>
        <end position="264"/>
    </location>
</feature>
<gene>
    <name evidence="4" type="ORF">DPMN_108790</name>
</gene>
<protein>
    <submittedName>
        <fullName evidence="4">Uncharacterized protein</fullName>
    </submittedName>
</protein>
<evidence type="ECO:0000256" key="3">
    <source>
        <dbReference type="SAM" id="SignalP"/>
    </source>
</evidence>
<evidence type="ECO:0000256" key="2">
    <source>
        <dbReference type="SAM" id="Phobius"/>
    </source>
</evidence>
<keyword evidence="2" id="KW-0472">Membrane</keyword>
<reference evidence="4" key="2">
    <citation type="submission" date="2020-11" db="EMBL/GenBank/DDBJ databases">
        <authorList>
            <person name="McCartney M.A."/>
            <person name="Auch B."/>
            <person name="Kono T."/>
            <person name="Mallez S."/>
            <person name="Becker A."/>
            <person name="Gohl D.M."/>
            <person name="Silverstein K.A.T."/>
            <person name="Koren S."/>
            <person name="Bechman K.B."/>
            <person name="Herman A."/>
            <person name="Abrahante J.E."/>
            <person name="Garbe J."/>
        </authorList>
    </citation>
    <scope>NUCLEOTIDE SEQUENCE</scope>
    <source>
        <strain evidence="4">Duluth1</strain>
        <tissue evidence="4">Whole animal</tissue>
    </source>
</reference>
<dbReference type="OrthoDB" id="6151653at2759"/>
<evidence type="ECO:0000256" key="1">
    <source>
        <dbReference type="SAM" id="MobiDB-lite"/>
    </source>
</evidence>
<keyword evidence="3" id="KW-0732">Signal</keyword>
<organism evidence="4 5">
    <name type="scientific">Dreissena polymorpha</name>
    <name type="common">Zebra mussel</name>
    <name type="synonym">Mytilus polymorpha</name>
    <dbReference type="NCBI Taxonomy" id="45954"/>
    <lineage>
        <taxon>Eukaryota</taxon>
        <taxon>Metazoa</taxon>
        <taxon>Spiralia</taxon>
        <taxon>Lophotrochozoa</taxon>
        <taxon>Mollusca</taxon>
        <taxon>Bivalvia</taxon>
        <taxon>Autobranchia</taxon>
        <taxon>Heteroconchia</taxon>
        <taxon>Euheterodonta</taxon>
        <taxon>Imparidentia</taxon>
        <taxon>Neoheterodontei</taxon>
        <taxon>Myida</taxon>
        <taxon>Dreissenoidea</taxon>
        <taxon>Dreissenidae</taxon>
        <taxon>Dreissena</taxon>
    </lineage>
</organism>